<organism evidence="8">
    <name type="scientific">Gongylonema pulchrum</name>
    <dbReference type="NCBI Taxonomy" id="637853"/>
    <lineage>
        <taxon>Eukaryota</taxon>
        <taxon>Metazoa</taxon>
        <taxon>Ecdysozoa</taxon>
        <taxon>Nematoda</taxon>
        <taxon>Chromadorea</taxon>
        <taxon>Rhabditida</taxon>
        <taxon>Spirurina</taxon>
        <taxon>Spiruromorpha</taxon>
        <taxon>Spiruroidea</taxon>
        <taxon>Gongylonematidae</taxon>
        <taxon>Gongylonema</taxon>
    </lineage>
</organism>
<keyword evidence="5" id="KW-0472">Membrane</keyword>
<dbReference type="EMBL" id="UYRT01079252">
    <property type="protein sequence ID" value="VDN20302.1"/>
    <property type="molecule type" value="Genomic_DNA"/>
</dbReference>
<dbReference type="GO" id="GO:0061025">
    <property type="term" value="P:membrane fusion"/>
    <property type="evidence" value="ECO:0007669"/>
    <property type="project" value="TreeGrafter"/>
</dbReference>
<dbReference type="GO" id="GO:0016020">
    <property type="term" value="C:membrane"/>
    <property type="evidence" value="ECO:0007669"/>
    <property type="project" value="UniProtKB-SubCell"/>
</dbReference>
<dbReference type="AlphaFoldDB" id="A0A183DUG1"/>
<keyword evidence="2" id="KW-0812">Transmembrane</keyword>
<gene>
    <name evidence="6" type="ORF">GPUH_LOCUS12352</name>
</gene>
<evidence type="ECO:0000313" key="8">
    <source>
        <dbReference type="WBParaSite" id="GPUH_0001236601-mRNA-1"/>
    </source>
</evidence>
<dbReference type="WBParaSite" id="GPUH_0001236601-mRNA-1">
    <property type="protein sequence ID" value="GPUH_0001236601-mRNA-1"/>
    <property type="gene ID" value="GPUH_0001236601"/>
</dbReference>
<evidence type="ECO:0000313" key="7">
    <source>
        <dbReference type="Proteomes" id="UP000271098"/>
    </source>
</evidence>
<reference evidence="6 7" key="2">
    <citation type="submission" date="2018-11" db="EMBL/GenBank/DDBJ databases">
        <authorList>
            <consortium name="Pathogen Informatics"/>
        </authorList>
    </citation>
    <scope>NUCLEOTIDE SEQUENCE [LARGE SCALE GENOMIC DNA]</scope>
</reference>
<accession>A0A183DUG1</accession>
<name>A0A183DUG1_9BILA</name>
<reference evidence="8" key="1">
    <citation type="submission" date="2016-06" db="UniProtKB">
        <authorList>
            <consortium name="WormBaseParasite"/>
        </authorList>
    </citation>
    <scope>IDENTIFICATION</scope>
</reference>
<evidence type="ECO:0000256" key="1">
    <source>
        <dbReference type="ARBA" id="ARBA00004370"/>
    </source>
</evidence>
<evidence type="ECO:0000256" key="5">
    <source>
        <dbReference type="ARBA" id="ARBA00023136"/>
    </source>
</evidence>
<dbReference type="PANTHER" id="PTHR12546">
    <property type="entry name" value="FER-1-LIKE"/>
    <property type="match status" value="1"/>
</dbReference>
<dbReference type="PANTHER" id="PTHR12546:SF33">
    <property type="entry name" value="SPERM VESICLE FUSION PROTEIN FER-1"/>
    <property type="match status" value="1"/>
</dbReference>
<keyword evidence="4" id="KW-1133">Transmembrane helix</keyword>
<evidence type="ECO:0000256" key="3">
    <source>
        <dbReference type="ARBA" id="ARBA00022737"/>
    </source>
</evidence>
<evidence type="ECO:0000313" key="6">
    <source>
        <dbReference type="EMBL" id="VDN20302.1"/>
    </source>
</evidence>
<keyword evidence="3" id="KW-0677">Repeat</keyword>
<dbReference type="InterPro" id="IPR037721">
    <property type="entry name" value="Ferlin"/>
</dbReference>
<dbReference type="Proteomes" id="UP000271098">
    <property type="component" value="Unassembled WGS sequence"/>
</dbReference>
<dbReference type="OrthoDB" id="5873162at2759"/>
<dbReference type="GO" id="GO:0007009">
    <property type="term" value="P:plasma membrane organization"/>
    <property type="evidence" value="ECO:0007669"/>
    <property type="project" value="TreeGrafter"/>
</dbReference>
<keyword evidence="7" id="KW-1185">Reference proteome</keyword>
<evidence type="ECO:0000256" key="4">
    <source>
        <dbReference type="ARBA" id="ARBA00022989"/>
    </source>
</evidence>
<evidence type="ECO:0000256" key="2">
    <source>
        <dbReference type="ARBA" id="ARBA00022692"/>
    </source>
</evidence>
<comment type="subcellular location">
    <subcellularLocation>
        <location evidence="1">Membrane</location>
    </subcellularLocation>
</comment>
<protein>
    <submittedName>
        <fullName evidence="8">Peptidase S1 domain-containing protein</fullName>
    </submittedName>
</protein>
<sequence>MKMNFAAPEIVTKEKDVGIVIAGMTVWLSDIEPAPPKHTEILGRPLQRVALYVLKRMNLVPEHVETRPLYSAINPDIQCGKLEMFVDLFPHSIGPVPSPLNISPRRPHKFQLRVAVWSVRNVILTKRTMGKPVSYGQISCFTDH</sequence>
<proteinExistence type="predicted"/>